<keyword evidence="1 2" id="KW-0238">DNA-binding</keyword>
<dbReference type="PANTHER" id="PTHR43479:SF7">
    <property type="entry name" value="TETR-FAMILY TRANSCRIPTIONAL REGULATOR"/>
    <property type="match status" value="1"/>
</dbReference>
<evidence type="ECO:0000259" key="3">
    <source>
        <dbReference type="PROSITE" id="PS50977"/>
    </source>
</evidence>
<organism evidence="4 5">
    <name type="scientific">Lactiplantibacillus dongliensis</name>
    <dbReference type="NCBI Taxonomy" id="2559919"/>
    <lineage>
        <taxon>Bacteria</taxon>
        <taxon>Bacillati</taxon>
        <taxon>Bacillota</taxon>
        <taxon>Bacilli</taxon>
        <taxon>Lactobacillales</taxon>
        <taxon>Lactobacillaceae</taxon>
        <taxon>Lactiplantibacillus</taxon>
    </lineage>
</organism>
<dbReference type="PROSITE" id="PS50977">
    <property type="entry name" value="HTH_TETR_2"/>
    <property type="match status" value="1"/>
</dbReference>
<dbReference type="Proteomes" id="UP001596253">
    <property type="component" value="Unassembled WGS sequence"/>
</dbReference>
<dbReference type="Gene3D" id="1.10.357.10">
    <property type="entry name" value="Tetracycline Repressor, domain 2"/>
    <property type="match status" value="1"/>
</dbReference>
<dbReference type="InterPro" id="IPR009057">
    <property type="entry name" value="Homeodomain-like_sf"/>
</dbReference>
<dbReference type="InterPro" id="IPR001647">
    <property type="entry name" value="HTH_TetR"/>
</dbReference>
<dbReference type="SUPFAM" id="SSF46689">
    <property type="entry name" value="Homeodomain-like"/>
    <property type="match status" value="1"/>
</dbReference>
<proteinExistence type="predicted"/>
<evidence type="ECO:0000313" key="4">
    <source>
        <dbReference type="EMBL" id="MFC6164990.1"/>
    </source>
</evidence>
<evidence type="ECO:0000313" key="5">
    <source>
        <dbReference type="Proteomes" id="UP001596253"/>
    </source>
</evidence>
<dbReference type="RefSeq" id="WP_137639766.1">
    <property type="nucleotide sequence ID" value="NZ_BJDK01000009.1"/>
</dbReference>
<evidence type="ECO:0000256" key="2">
    <source>
        <dbReference type="PROSITE-ProRule" id="PRU00335"/>
    </source>
</evidence>
<feature type="DNA-binding region" description="H-T-H motif" evidence="2">
    <location>
        <begin position="31"/>
        <end position="50"/>
    </location>
</feature>
<name>A0ABW1R6A5_9LACO</name>
<reference evidence="5" key="1">
    <citation type="journal article" date="2019" name="Int. J. Syst. Evol. Microbiol.">
        <title>The Global Catalogue of Microorganisms (GCM) 10K type strain sequencing project: providing services to taxonomists for standard genome sequencing and annotation.</title>
        <authorList>
            <consortium name="The Broad Institute Genomics Platform"/>
            <consortium name="The Broad Institute Genome Sequencing Center for Infectious Disease"/>
            <person name="Wu L."/>
            <person name="Ma J."/>
        </authorList>
    </citation>
    <scope>NUCLEOTIDE SEQUENCE [LARGE SCALE GENOMIC DNA]</scope>
    <source>
        <strain evidence="5">CCM 8932</strain>
    </source>
</reference>
<accession>A0ABW1R6A5</accession>
<protein>
    <submittedName>
        <fullName evidence="4">TetR/AcrR family transcriptional regulator</fullName>
    </submittedName>
</protein>
<feature type="domain" description="HTH tetR-type" evidence="3">
    <location>
        <begin position="8"/>
        <end position="68"/>
    </location>
</feature>
<evidence type="ECO:0000256" key="1">
    <source>
        <dbReference type="ARBA" id="ARBA00023125"/>
    </source>
</evidence>
<gene>
    <name evidence="4" type="ORF">ACFP3T_09945</name>
</gene>
<keyword evidence="5" id="KW-1185">Reference proteome</keyword>
<dbReference type="InterPro" id="IPR050624">
    <property type="entry name" value="HTH-type_Tx_Regulator"/>
</dbReference>
<comment type="caution">
    <text evidence="4">The sequence shown here is derived from an EMBL/GenBank/DDBJ whole genome shotgun (WGS) entry which is preliminary data.</text>
</comment>
<sequence length="191" mass="21614">MVKDVRKIKTERDIQQALLTLLTQKTVRQITVADICQTSLTSRSTFYAHYIDKYDLLENMVAVHTTMFAQQVHVRFMQMIDGQIDELVQGLLADMADKRPAIQILFTIHEDHADLQANFRSLLLKEWQRFIAPYGNAMQVPADLMATMGTNVQMTVLEWTLAHGDVSNAAVADAIDTIRKAVLLQIQPATN</sequence>
<dbReference type="EMBL" id="JBHSSD010000041">
    <property type="protein sequence ID" value="MFC6164990.1"/>
    <property type="molecule type" value="Genomic_DNA"/>
</dbReference>
<dbReference type="PANTHER" id="PTHR43479">
    <property type="entry name" value="ACREF/ENVCD OPERON REPRESSOR-RELATED"/>
    <property type="match status" value="1"/>
</dbReference>